<dbReference type="PANTHER" id="PTHR47204:SF1">
    <property type="entry name" value="RIBONUCLEASE H2 SUBUNIT C"/>
    <property type="match status" value="1"/>
</dbReference>
<reference evidence="2 3" key="1">
    <citation type="submission" date="2014-04" db="EMBL/GenBank/DDBJ databases">
        <title>Evolutionary Origins and Diversification of the Mycorrhizal Mutualists.</title>
        <authorList>
            <consortium name="DOE Joint Genome Institute"/>
            <consortium name="Mycorrhizal Genomics Consortium"/>
            <person name="Kohler A."/>
            <person name="Kuo A."/>
            <person name="Nagy L.G."/>
            <person name="Floudas D."/>
            <person name="Copeland A."/>
            <person name="Barry K.W."/>
            <person name="Cichocki N."/>
            <person name="Veneault-Fourrey C."/>
            <person name="LaButti K."/>
            <person name="Lindquist E.A."/>
            <person name="Lipzen A."/>
            <person name="Lundell T."/>
            <person name="Morin E."/>
            <person name="Murat C."/>
            <person name="Riley R."/>
            <person name="Ohm R."/>
            <person name="Sun H."/>
            <person name="Tunlid A."/>
            <person name="Henrissat B."/>
            <person name="Grigoriev I.V."/>
            <person name="Hibbett D.S."/>
            <person name="Martin F."/>
        </authorList>
    </citation>
    <scope>NUCLEOTIDE SEQUENCE [LARGE SCALE GENOMIC DNA]</scope>
    <source>
        <strain evidence="2 3">Koide BX008</strain>
    </source>
</reference>
<dbReference type="Gene3D" id="2.40.128.680">
    <property type="match status" value="1"/>
</dbReference>
<dbReference type="InParanoid" id="A0A0C2TBQ5"/>
<name>A0A0C2TBQ5_AMAMK</name>
<dbReference type="GO" id="GO:0006401">
    <property type="term" value="P:RNA catabolic process"/>
    <property type="evidence" value="ECO:0007669"/>
    <property type="project" value="InterPro"/>
</dbReference>
<dbReference type="Pfam" id="PF08615">
    <property type="entry name" value="RNase_H2_suC"/>
    <property type="match status" value="1"/>
</dbReference>
<keyword evidence="3" id="KW-1185">Reference proteome</keyword>
<dbReference type="STRING" id="946122.A0A0C2TBQ5"/>
<dbReference type="OrthoDB" id="6222486at2759"/>
<protein>
    <submittedName>
        <fullName evidence="2">Uncharacterized protein</fullName>
    </submittedName>
</protein>
<feature type="compositionally biased region" description="Basic and acidic residues" evidence="1">
    <location>
        <begin position="145"/>
        <end position="156"/>
    </location>
</feature>
<proteinExistence type="predicted"/>
<feature type="region of interest" description="Disordered" evidence="1">
    <location>
        <begin position="138"/>
        <end position="157"/>
    </location>
</feature>
<dbReference type="GO" id="GO:0032299">
    <property type="term" value="C:ribonuclease H2 complex"/>
    <property type="evidence" value="ECO:0007669"/>
    <property type="project" value="InterPro"/>
</dbReference>
<feature type="region of interest" description="Disordered" evidence="1">
    <location>
        <begin position="52"/>
        <end position="97"/>
    </location>
</feature>
<accession>A0A0C2TBQ5</accession>
<dbReference type="Proteomes" id="UP000054549">
    <property type="component" value="Unassembled WGS sequence"/>
</dbReference>
<dbReference type="AlphaFoldDB" id="A0A0C2TBQ5"/>
<dbReference type="EMBL" id="KN818252">
    <property type="protein sequence ID" value="KIL64154.1"/>
    <property type="molecule type" value="Genomic_DNA"/>
</dbReference>
<evidence type="ECO:0000313" key="2">
    <source>
        <dbReference type="EMBL" id="KIL64154.1"/>
    </source>
</evidence>
<sequence length="259" mass="28507">MAATKLCIAPVGETLPTCSPDLMPFHIDYSGPAPISTYMQVEPAKEVVGAPCMAPRSRSEAENNASTSSTNEDEDKCAKNAQQTENNASQASTSATVNHAARRFVSTFRGREIHGLDVSIPEGYTGLILQTEGQALVGNSSSLPSRERRENTEGRSKRITRKSKVLVTRDESGEIDLEMSEKVVQEVEMMDLTEETENAQNSGEDEDEYLPKRTLVPSAQFNSFRLWSADIPADQGGDEYTRSLTEWITLAHHIHHIPP</sequence>
<evidence type="ECO:0000256" key="1">
    <source>
        <dbReference type="SAM" id="MobiDB-lite"/>
    </source>
</evidence>
<dbReference type="PANTHER" id="PTHR47204">
    <property type="entry name" value="OS02G0168900 PROTEIN"/>
    <property type="match status" value="1"/>
</dbReference>
<gene>
    <name evidence="2" type="ORF">M378DRAFT_163635</name>
</gene>
<organism evidence="2 3">
    <name type="scientific">Amanita muscaria (strain Koide BX008)</name>
    <dbReference type="NCBI Taxonomy" id="946122"/>
    <lineage>
        <taxon>Eukaryota</taxon>
        <taxon>Fungi</taxon>
        <taxon>Dikarya</taxon>
        <taxon>Basidiomycota</taxon>
        <taxon>Agaricomycotina</taxon>
        <taxon>Agaricomycetes</taxon>
        <taxon>Agaricomycetidae</taxon>
        <taxon>Agaricales</taxon>
        <taxon>Pluteineae</taxon>
        <taxon>Amanitaceae</taxon>
        <taxon>Amanita</taxon>
    </lineage>
</organism>
<feature type="compositionally biased region" description="Polar residues" evidence="1">
    <location>
        <begin position="80"/>
        <end position="97"/>
    </location>
</feature>
<evidence type="ECO:0000313" key="3">
    <source>
        <dbReference type="Proteomes" id="UP000054549"/>
    </source>
</evidence>
<dbReference type="InterPro" id="IPR013924">
    <property type="entry name" value="RNase_H2_suC"/>
</dbReference>
<dbReference type="HOGENOM" id="CLU_071098_0_0_1"/>